<dbReference type="InterPro" id="IPR012337">
    <property type="entry name" value="RNaseH-like_sf"/>
</dbReference>
<dbReference type="GO" id="GO:0006313">
    <property type="term" value="P:DNA transposition"/>
    <property type="evidence" value="ECO:0007669"/>
    <property type="project" value="InterPro"/>
</dbReference>
<dbReference type="PANTHER" id="PTHR34614">
    <property type="match status" value="1"/>
</dbReference>
<dbReference type="SUPFAM" id="SSF53098">
    <property type="entry name" value="Ribonuclease H-like"/>
    <property type="match status" value="1"/>
</dbReference>
<evidence type="ECO:0000313" key="3">
    <source>
        <dbReference type="Proteomes" id="UP000254291"/>
    </source>
</evidence>
<dbReference type="AlphaFoldDB" id="A0A378SP32"/>
<dbReference type="Pfam" id="PF01609">
    <property type="entry name" value="DDE_Tnp_1"/>
    <property type="match status" value="1"/>
</dbReference>
<name>A0A378SP32_9MYCO</name>
<dbReference type="NCBIfam" id="NF033559">
    <property type="entry name" value="transpos_IS1634"/>
    <property type="match status" value="1"/>
</dbReference>
<organism evidence="2 3">
    <name type="scientific">Mycolicibacterium gilvum</name>
    <dbReference type="NCBI Taxonomy" id="1804"/>
    <lineage>
        <taxon>Bacteria</taxon>
        <taxon>Bacillati</taxon>
        <taxon>Actinomycetota</taxon>
        <taxon>Actinomycetes</taxon>
        <taxon>Mycobacteriales</taxon>
        <taxon>Mycobacteriaceae</taxon>
        <taxon>Mycolicibacterium</taxon>
    </lineage>
</organism>
<evidence type="ECO:0000313" key="2">
    <source>
        <dbReference type="EMBL" id="STZ44562.1"/>
    </source>
</evidence>
<sequence>MAYIRTVKTASGATAVQIVWSWRRGSRSIEHIGSAHDDVELAALKSAAAARLAAGQTELDLGLSGGLEPGTLPITSSQMTHLWGGLCAAYRALGFEAVTQGDNVFRDLVLARIIEPTSKIDTARVLSEVGVDAASYATLKRRLPIYATPAWRQSLAAATARHARLGPASLVLYDVSTLYFETDTGDGFREPGFSKERRLEPQITLGLLTDASGFPLTVEAFEGNRAETATMLPVINAFKAAHQLSDVTVVADAGMISESNQVALQAAGLSFILGTRIPFLPDVVREWRDQHPDEAVPDQLVLTQPWPASSSEKTRGIPDRVVYYQYRNDRARRTLRGIDEQVAKAQKAVDGHAPVKRNRFIKLTGATKTVNRELEAKNRALAGWKGYTTNLVDQPADFVIGAYHQLWRIEKSFRMSKHDLAARPIYHHLRESIEAHLSIVVAAMAVSHYIETQTGWSIKKFVRTARRYRTVQIKAGRQLLTAADPLPDELRVALAKISAPT</sequence>
<dbReference type="GO" id="GO:0004803">
    <property type="term" value="F:transposase activity"/>
    <property type="evidence" value="ECO:0007669"/>
    <property type="project" value="InterPro"/>
</dbReference>
<feature type="domain" description="Transposase IS4-like" evidence="1">
    <location>
        <begin position="169"/>
        <end position="443"/>
    </location>
</feature>
<accession>A0A378SP32</accession>
<gene>
    <name evidence="2" type="ORF">NCTC10742_03799</name>
</gene>
<reference evidence="2 3" key="1">
    <citation type="submission" date="2018-06" db="EMBL/GenBank/DDBJ databases">
        <authorList>
            <consortium name="Pathogen Informatics"/>
            <person name="Doyle S."/>
        </authorList>
    </citation>
    <scope>NUCLEOTIDE SEQUENCE [LARGE SCALE GENOMIC DNA]</scope>
    <source>
        <strain evidence="2 3">NCTC10742</strain>
    </source>
</reference>
<dbReference type="InterPro" id="IPR047654">
    <property type="entry name" value="IS1634_transpos"/>
</dbReference>
<proteinExistence type="predicted"/>
<protein>
    <submittedName>
        <fullName evidence="2">Transposase IS4 family protein</fullName>
    </submittedName>
</protein>
<dbReference type="EMBL" id="UGQM01000001">
    <property type="protein sequence ID" value="STZ44562.1"/>
    <property type="molecule type" value="Genomic_DNA"/>
</dbReference>
<dbReference type="PANTHER" id="PTHR34614:SF2">
    <property type="entry name" value="TRANSPOSASE IS4-LIKE DOMAIN-CONTAINING PROTEIN"/>
    <property type="match status" value="1"/>
</dbReference>
<dbReference type="InterPro" id="IPR002559">
    <property type="entry name" value="Transposase_11"/>
</dbReference>
<dbReference type="Proteomes" id="UP000254291">
    <property type="component" value="Unassembled WGS sequence"/>
</dbReference>
<dbReference type="GO" id="GO:0003677">
    <property type="term" value="F:DNA binding"/>
    <property type="evidence" value="ECO:0007669"/>
    <property type="project" value="InterPro"/>
</dbReference>
<evidence type="ECO:0000259" key="1">
    <source>
        <dbReference type="Pfam" id="PF01609"/>
    </source>
</evidence>